<keyword evidence="6" id="KW-1185">Reference proteome</keyword>
<keyword evidence="2" id="KW-1133">Transmembrane helix</keyword>
<feature type="transmembrane region" description="Helical" evidence="2">
    <location>
        <begin position="128"/>
        <end position="145"/>
    </location>
</feature>
<dbReference type="PANTHER" id="PTHR34094">
    <property type="match status" value="1"/>
</dbReference>
<feature type="region of interest" description="Disordered" evidence="1">
    <location>
        <begin position="543"/>
        <end position="576"/>
    </location>
</feature>
<dbReference type="Pfam" id="PF13349">
    <property type="entry name" value="DUF4097"/>
    <property type="match status" value="1"/>
</dbReference>
<feature type="transmembrane region" description="Helical" evidence="2">
    <location>
        <begin position="87"/>
        <end position="107"/>
    </location>
</feature>
<keyword evidence="2" id="KW-0472">Membrane</keyword>
<feature type="transmembrane region" description="Helical" evidence="2">
    <location>
        <begin position="55"/>
        <end position="75"/>
    </location>
</feature>
<dbReference type="AlphaFoldDB" id="A0A917H812"/>
<organism evidence="5 6">
    <name type="scientific">Edaphobacter dinghuensis</name>
    <dbReference type="NCBI Taxonomy" id="1560005"/>
    <lineage>
        <taxon>Bacteria</taxon>
        <taxon>Pseudomonadati</taxon>
        <taxon>Acidobacteriota</taxon>
        <taxon>Terriglobia</taxon>
        <taxon>Terriglobales</taxon>
        <taxon>Acidobacteriaceae</taxon>
        <taxon>Edaphobacter</taxon>
    </lineage>
</organism>
<feature type="compositionally biased region" description="Basic and acidic residues" evidence="1">
    <location>
        <begin position="554"/>
        <end position="567"/>
    </location>
</feature>
<dbReference type="Proteomes" id="UP000647241">
    <property type="component" value="Unassembled WGS sequence"/>
</dbReference>
<proteinExistence type="predicted"/>
<evidence type="ECO:0000313" key="5">
    <source>
        <dbReference type="EMBL" id="GGG70172.1"/>
    </source>
</evidence>
<dbReference type="PANTHER" id="PTHR34094:SF1">
    <property type="entry name" value="PROTEIN FAM185A"/>
    <property type="match status" value="1"/>
</dbReference>
<evidence type="ECO:0000256" key="2">
    <source>
        <dbReference type="SAM" id="Phobius"/>
    </source>
</evidence>
<dbReference type="Pfam" id="PF18917">
    <property type="entry name" value="LiaI-LiaF-like_TM1"/>
    <property type="match status" value="1"/>
</dbReference>
<evidence type="ECO:0000259" key="4">
    <source>
        <dbReference type="Pfam" id="PF18917"/>
    </source>
</evidence>
<evidence type="ECO:0000259" key="3">
    <source>
        <dbReference type="Pfam" id="PF13349"/>
    </source>
</evidence>
<name>A0A917H812_9BACT</name>
<protein>
    <recommendedName>
        <fullName evidence="7">Adhesin</fullName>
    </recommendedName>
</protein>
<feature type="domain" description="DUF4097" evidence="3">
    <location>
        <begin position="196"/>
        <end position="500"/>
    </location>
</feature>
<evidence type="ECO:0008006" key="7">
    <source>
        <dbReference type="Google" id="ProtNLM"/>
    </source>
</evidence>
<evidence type="ECO:0000313" key="6">
    <source>
        <dbReference type="Proteomes" id="UP000647241"/>
    </source>
</evidence>
<gene>
    <name evidence="5" type="ORF">GCM10011585_10360</name>
</gene>
<evidence type="ECO:0000256" key="1">
    <source>
        <dbReference type="SAM" id="MobiDB-lite"/>
    </source>
</evidence>
<feature type="compositionally biased region" description="Low complexity" evidence="1">
    <location>
        <begin position="543"/>
        <end position="553"/>
    </location>
</feature>
<accession>A0A917H812</accession>
<keyword evidence="2" id="KW-0812">Transmembrane</keyword>
<feature type="domain" description="LiaI-LiaF-like transmembrane region" evidence="4">
    <location>
        <begin position="56"/>
        <end position="102"/>
    </location>
</feature>
<dbReference type="InterPro" id="IPR043726">
    <property type="entry name" value="LiaI-LiaF-like_TM1"/>
</dbReference>
<reference evidence="5" key="1">
    <citation type="journal article" date="2014" name="Int. J. Syst. Evol. Microbiol.">
        <title>Complete genome sequence of Corynebacterium casei LMG S-19264T (=DSM 44701T), isolated from a smear-ripened cheese.</title>
        <authorList>
            <consortium name="US DOE Joint Genome Institute (JGI-PGF)"/>
            <person name="Walter F."/>
            <person name="Albersmeier A."/>
            <person name="Kalinowski J."/>
            <person name="Ruckert C."/>
        </authorList>
    </citation>
    <scope>NUCLEOTIDE SEQUENCE</scope>
    <source>
        <strain evidence="5">CGMCC 1.12997</strain>
    </source>
</reference>
<comment type="caution">
    <text evidence="5">The sequence shown here is derived from an EMBL/GenBank/DDBJ whole genome shotgun (WGS) entry which is preliminary data.</text>
</comment>
<dbReference type="RefSeq" id="WP_188553031.1">
    <property type="nucleotide sequence ID" value="NZ_BMGT01000001.1"/>
</dbReference>
<sequence>MATNPPPYPPPGPPYGNDWKYQRRIMKEQARVQRDVLRAQAAAYRYQMRGARHGSIVGPLILIAIGVVFLLVQMGRLDARQVWDWYGHWWPVVLIGAGLVMFLEWAFDRYIAADPSHPVYRRSMGGGVFSLLLLLVIAGVIFSGFRHGNGSFYEHNFGINQNDLDQFLGDKHESDQTVVQALPAGSGFSIDNPRGDVIVSGTSDDNQIHVAIHKEIYSRSDSDATHKAEQLNPQFSTGDNTVTLNMPSLPGGRGDLTITVPPTAVINVNANHGDVHVSGIKAPVTVTANHGDVELSAITGPVTARINNSDSSFSAHSITGPLIIEGRGQDLTLSDLSAPVKINGDFFGTTHLEHIRGQIMFHSTRTDMQLGRLDGEADISNNADLSASEVVGPLTLSTRSRNITLDRIAGDISVSNSNGFVNVTSAPPLGNVTIENRNGDISLTVPEHSGFVVDAQATDGDLDNDFSFATQGTDTHRTFSGTVGKGGPTLRLTTTHGDISFKKTSVLPLPPAPPAPPKLTLIAPDAKIAIEGARAEAKAAERMAAQEAKAAKAQAKEAAAEAKRDAKAQSSNDSSQ</sequence>
<dbReference type="EMBL" id="BMGT01000001">
    <property type="protein sequence ID" value="GGG70172.1"/>
    <property type="molecule type" value="Genomic_DNA"/>
</dbReference>
<reference evidence="5" key="2">
    <citation type="submission" date="2020-09" db="EMBL/GenBank/DDBJ databases">
        <authorList>
            <person name="Sun Q."/>
            <person name="Zhou Y."/>
        </authorList>
    </citation>
    <scope>NUCLEOTIDE SEQUENCE</scope>
    <source>
        <strain evidence="5">CGMCC 1.12997</strain>
    </source>
</reference>
<dbReference type="InterPro" id="IPR025164">
    <property type="entry name" value="Toastrack_DUF4097"/>
</dbReference>